<keyword evidence="7" id="KW-1185">Reference proteome</keyword>
<feature type="region of interest" description="Disordered" evidence="3">
    <location>
        <begin position="599"/>
        <end position="676"/>
    </location>
</feature>
<dbReference type="SUPFAM" id="SSF49899">
    <property type="entry name" value="Concanavalin A-like lectins/glucanases"/>
    <property type="match status" value="1"/>
</dbReference>
<dbReference type="Pfam" id="PF16586">
    <property type="entry name" value="DUF5060"/>
    <property type="match status" value="1"/>
</dbReference>
<dbReference type="EMBL" id="JACATN010000002">
    <property type="protein sequence ID" value="MBT2160519.1"/>
    <property type="molecule type" value="Genomic_DNA"/>
</dbReference>
<feature type="domain" description="LamG-like jellyroll fold" evidence="5">
    <location>
        <begin position="914"/>
        <end position="1041"/>
    </location>
</feature>
<dbReference type="InterPro" id="IPR021720">
    <property type="entry name" value="Malectin_dom"/>
</dbReference>
<dbReference type="InterPro" id="IPR026444">
    <property type="entry name" value="Secre_tail"/>
</dbReference>
<keyword evidence="2" id="KW-1015">Disulfide bond</keyword>
<dbReference type="SMART" id="SM00560">
    <property type="entry name" value="LamGL"/>
    <property type="match status" value="1"/>
</dbReference>
<dbReference type="PANTHER" id="PTHR37836">
    <property type="entry name" value="LMO1036 PROTEIN"/>
    <property type="match status" value="1"/>
</dbReference>
<evidence type="ECO:0000256" key="4">
    <source>
        <dbReference type="SAM" id="SignalP"/>
    </source>
</evidence>
<dbReference type="Gene3D" id="3.20.20.80">
    <property type="entry name" value="Glycosidases"/>
    <property type="match status" value="1"/>
</dbReference>
<feature type="compositionally biased region" description="Acidic residues" evidence="3">
    <location>
        <begin position="600"/>
        <end position="623"/>
    </location>
</feature>
<evidence type="ECO:0000259" key="5">
    <source>
        <dbReference type="SMART" id="SM00560"/>
    </source>
</evidence>
<evidence type="ECO:0000313" key="6">
    <source>
        <dbReference type="EMBL" id="MBT2160519.1"/>
    </source>
</evidence>
<organism evidence="6 7">
    <name type="scientific">Zobellia barbeyronii</name>
    <dbReference type="NCBI Taxonomy" id="2748009"/>
    <lineage>
        <taxon>Bacteria</taxon>
        <taxon>Pseudomonadati</taxon>
        <taxon>Bacteroidota</taxon>
        <taxon>Flavobacteriia</taxon>
        <taxon>Flavobacteriales</taxon>
        <taxon>Flavobacteriaceae</taxon>
        <taxon>Zobellia</taxon>
    </lineage>
</organism>
<name>A0ABS5WAV7_9FLAO</name>
<dbReference type="InterPro" id="IPR013320">
    <property type="entry name" value="ConA-like_dom_sf"/>
</dbReference>
<protein>
    <submittedName>
        <fullName evidence="6">DUF4038 domain-containing protein</fullName>
    </submittedName>
</protein>
<gene>
    <name evidence="6" type="ORF">HW347_04530</name>
</gene>
<keyword evidence="1 4" id="KW-0732">Signal</keyword>
<evidence type="ECO:0000313" key="7">
    <source>
        <dbReference type="Proteomes" id="UP000740413"/>
    </source>
</evidence>
<dbReference type="InterPro" id="IPR006558">
    <property type="entry name" value="LamG-like"/>
</dbReference>
<dbReference type="RefSeq" id="WP_214610751.1">
    <property type="nucleotide sequence ID" value="NZ_JACATN010000002.1"/>
</dbReference>
<accession>A0ABS5WAV7</accession>
<proteinExistence type="predicted"/>
<feature type="compositionally biased region" description="Basic and acidic residues" evidence="3">
    <location>
        <begin position="624"/>
        <end position="672"/>
    </location>
</feature>
<dbReference type="Gene3D" id="2.60.40.10">
    <property type="entry name" value="Immunoglobulins"/>
    <property type="match status" value="1"/>
</dbReference>
<dbReference type="PANTHER" id="PTHR37836:SF2">
    <property type="entry name" value="DUF4038 DOMAIN-CONTAINING PROTEIN"/>
    <property type="match status" value="1"/>
</dbReference>
<sequence>MITEKFTKYKLILLLMLCSMTSSVVFAQNDSYAVMDIVEVEFNSQVKYGNAYMDVDVWIELKKDGSSSEVYRIPVFWDGGNVFRVRLVPTSPGKWTWKVLNETVENADRSFIGRSGSFTAVAANVSSNPNKRGFIRVASNNRTLEYADGTPFFYTADTSWSALTEVFGFSKANNISGISFQNYISTRKGQGFNGLNVIASFPNDSYTELWAEKTHHKKTGPNGENPFELKSTGKVDYLKIKPEYWQSVDKRMQHLSDQGFVTLFETVRRSELWYLGTTQEKNAFYNYVRYLWARYGCYNMIFSWVHHDSQSSIYPKWKQIVSDANSKLYSKMGDYRMPYGQPRTAMSFNTSLNNWNKDIPTALDIQNVSNAERDETMHEWLRNIYHHQPAKPALNLEPFYPGWGLHSGNEINAGMDDTTMAQMQMYGSVLSGGLAGHAWGDAWYAGAATSTGRSSQDGGTIVPSNDPQVNALKRFESQAMGHLKSFILDSDHNYAKLVPAADTNLSDSQNYLHTLSIADDKSFALGFFAADSRNSPKALPSLKNLMKSETYQFEWWDVTNGGWISAGNLTTNNSGVMKTPALPNNDRTKSWAYRIRSTDTIDEPEAEVEEPEAEEPEVEEPEVEQPKAELPKVEEPKVEEPKAEVPTVEEPKVELPEAEEPKVEETDTENPKTTDGFVLRINSGGSAITHNGNKFSADNYSDTGLTLNRPQTGLNDPFKTFRYSRSQVMGYDIPLKNGAYTVKLHFAELWFGATDGGSGKVGNRVFDVRLEEKLAEDNLDVFAEVGAEALLTKTHTVNVTDGKLDIDFSSLSSDGGTRHPIINAIEILEIQENAPIVIEDVVIEKTTGLVGHWPLDELNGVIANDVSGQGLNGALDSGVTFDKNKTNGKIEGALIFDGVDDHINLPDIDNNLKSSFTVSAWVNPSNAEGNYQGIIGSTTSGGFMMFVNRGKLAFTVSTNENGRKLVSKGTIQNNVWQLITCTYDGTDMRWYINGENVHSESLSGTLKPMDVSWIGWSGWSDEYFEGAIDDVKLFNNSLTKQQVSSLFEEGNSNIVRENIASKIDVPMEGELDMKVFRVFPNPTNGVITVTGMLTGMQLDLLDFSGRKVASQTVTVDGDIQMDLSPYAKGAYVLNITKGKEVLTGKVILN</sequence>
<dbReference type="InterPro" id="IPR008979">
    <property type="entry name" value="Galactose-bd-like_sf"/>
</dbReference>
<dbReference type="Pfam" id="PF13385">
    <property type="entry name" value="Laminin_G_3"/>
    <property type="match status" value="1"/>
</dbReference>
<dbReference type="InterPro" id="IPR013783">
    <property type="entry name" value="Ig-like_fold"/>
</dbReference>
<evidence type="ECO:0000256" key="3">
    <source>
        <dbReference type="SAM" id="MobiDB-lite"/>
    </source>
</evidence>
<feature type="signal peptide" evidence="4">
    <location>
        <begin position="1"/>
        <end position="27"/>
    </location>
</feature>
<comment type="caution">
    <text evidence="6">The sequence shown here is derived from an EMBL/GenBank/DDBJ whole genome shotgun (WGS) entry which is preliminary data.</text>
</comment>
<dbReference type="Pfam" id="PF13204">
    <property type="entry name" value="Apiosidase"/>
    <property type="match status" value="1"/>
</dbReference>
<dbReference type="InterPro" id="IPR025277">
    <property type="entry name" value="Apiosidase-like_cat_dom"/>
</dbReference>
<reference evidence="7" key="1">
    <citation type="submission" date="2023-07" db="EMBL/GenBank/DDBJ databases">
        <title>Zobellia barbeyronii sp. nov., a new marine flavobacterium, isolated from green and red algae.</title>
        <authorList>
            <person name="Nedashkovskaya O.I."/>
            <person name="Otstavnykh N."/>
            <person name="Zhukova N."/>
            <person name="Guzev K."/>
            <person name="Chausova V."/>
            <person name="Tekutyeva L."/>
            <person name="Mikhailov V."/>
            <person name="Isaeva M."/>
        </authorList>
    </citation>
    <scope>NUCLEOTIDE SEQUENCE [LARGE SCALE GENOMIC DNA]</scope>
    <source>
        <strain evidence="7">KMM 6746</strain>
    </source>
</reference>
<dbReference type="SUPFAM" id="SSF49785">
    <property type="entry name" value="Galactose-binding domain-like"/>
    <property type="match status" value="1"/>
</dbReference>
<dbReference type="Pfam" id="PF11721">
    <property type="entry name" value="Malectin"/>
    <property type="match status" value="1"/>
</dbReference>
<dbReference type="Pfam" id="PF18962">
    <property type="entry name" value="Por_Secre_tail"/>
    <property type="match status" value="1"/>
</dbReference>
<dbReference type="Gene3D" id="2.60.120.200">
    <property type="match status" value="1"/>
</dbReference>
<dbReference type="InterPro" id="IPR032260">
    <property type="entry name" value="DUF5060"/>
</dbReference>
<dbReference type="Gene3D" id="2.60.120.430">
    <property type="entry name" value="Galactose-binding lectin"/>
    <property type="match status" value="1"/>
</dbReference>
<dbReference type="NCBIfam" id="TIGR04183">
    <property type="entry name" value="Por_Secre_tail"/>
    <property type="match status" value="1"/>
</dbReference>
<evidence type="ECO:0000256" key="1">
    <source>
        <dbReference type="ARBA" id="ARBA00022729"/>
    </source>
</evidence>
<dbReference type="Proteomes" id="UP000740413">
    <property type="component" value="Unassembled WGS sequence"/>
</dbReference>
<feature type="chain" id="PRO_5046071913" evidence="4">
    <location>
        <begin position="28"/>
        <end position="1149"/>
    </location>
</feature>
<evidence type="ECO:0000256" key="2">
    <source>
        <dbReference type="ARBA" id="ARBA00023157"/>
    </source>
</evidence>